<proteinExistence type="predicted"/>
<sequence length="111" mass="12730">MTKIIMSEKTYSLRDHPKMRYHGVPTWPPGWGGACQNYDVFPRGEEGILLKVDKIEADAKYPERLGLTIKYGGRPYYGELWVEDSYFLAKIFGILQENIGTNLMTIGQLEI</sequence>
<dbReference type="RefSeq" id="WP_099590508.1">
    <property type="nucleotide sequence ID" value="NZ_OBMB01000001.1"/>
</dbReference>
<reference evidence="1" key="1">
    <citation type="submission" date="2017-12" db="EMBL/GenBank/DDBJ databases">
        <authorList>
            <consortium name="SysMetEx"/>
        </authorList>
    </citation>
    <scope>NUCLEOTIDE SEQUENCE</scope>
    <source>
        <strain evidence="1">Pb_238</strain>
    </source>
</reference>
<dbReference type="EMBL" id="LT966316">
    <property type="protein sequence ID" value="SOU92581.1"/>
    <property type="molecule type" value="Genomic_DNA"/>
</dbReference>
<accession>A0A2I2MFU7</accession>
<evidence type="ECO:0000313" key="1">
    <source>
        <dbReference type="EMBL" id="SOU92581.1"/>
    </source>
</evidence>
<protein>
    <submittedName>
        <fullName evidence="1">Uncharacterized protein</fullName>
    </submittedName>
</protein>
<dbReference type="AlphaFoldDB" id="A0A2I2MFU7"/>
<organism evidence="1">
    <name type="scientific">Leptospirillum ferriphilum</name>
    <dbReference type="NCBI Taxonomy" id="178606"/>
    <lineage>
        <taxon>Bacteria</taxon>
        <taxon>Pseudomonadati</taxon>
        <taxon>Nitrospirota</taxon>
        <taxon>Nitrospiria</taxon>
        <taxon>Nitrospirales</taxon>
        <taxon>Nitrospiraceae</taxon>
        <taxon>Leptospirillum</taxon>
    </lineage>
</organism>
<name>A0A2I2MFU7_9BACT</name>
<gene>
    <name evidence="1" type="ORF">LFTS_01208</name>
</gene>
<dbReference type="PROSITE" id="PS51257">
    <property type="entry name" value="PROKAR_LIPOPROTEIN"/>
    <property type="match status" value="1"/>
</dbReference>